<dbReference type="Gene3D" id="1.10.510.10">
    <property type="entry name" value="Transferase(Phosphotransferase) domain 1"/>
    <property type="match status" value="1"/>
</dbReference>
<feature type="compositionally biased region" description="Low complexity" evidence="4">
    <location>
        <begin position="1"/>
        <end position="17"/>
    </location>
</feature>
<feature type="compositionally biased region" description="Low complexity" evidence="4">
    <location>
        <begin position="267"/>
        <end position="283"/>
    </location>
</feature>
<dbReference type="Gene3D" id="3.30.200.20">
    <property type="entry name" value="Phosphorylase Kinase, domain 1"/>
    <property type="match status" value="1"/>
</dbReference>
<dbReference type="SUPFAM" id="SSF56112">
    <property type="entry name" value="Protein kinase-like (PK-like)"/>
    <property type="match status" value="1"/>
</dbReference>
<proteinExistence type="predicted"/>
<dbReference type="AlphaFoldDB" id="A0A9P5VGP6"/>
<feature type="binding site" evidence="3">
    <location>
        <position position="60"/>
    </location>
    <ligand>
        <name>ATP</name>
        <dbReference type="ChEBI" id="CHEBI:30616"/>
    </ligand>
</feature>
<organism evidence="6 7">
    <name type="scientific">Podila minutissima</name>
    <dbReference type="NCBI Taxonomy" id="64525"/>
    <lineage>
        <taxon>Eukaryota</taxon>
        <taxon>Fungi</taxon>
        <taxon>Fungi incertae sedis</taxon>
        <taxon>Mucoromycota</taxon>
        <taxon>Mortierellomycotina</taxon>
        <taxon>Mortierellomycetes</taxon>
        <taxon>Mortierellales</taxon>
        <taxon>Mortierellaceae</taxon>
        <taxon>Podila</taxon>
    </lineage>
</organism>
<dbReference type="InterPro" id="IPR011009">
    <property type="entry name" value="Kinase-like_dom_sf"/>
</dbReference>
<dbReference type="GO" id="GO:0035556">
    <property type="term" value="P:intracellular signal transduction"/>
    <property type="evidence" value="ECO:0007669"/>
    <property type="project" value="TreeGrafter"/>
</dbReference>
<dbReference type="FunFam" id="1.10.510.10:FF:000571">
    <property type="entry name" value="Maternal embryonic leucine zipper kinase"/>
    <property type="match status" value="1"/>
</dbReference>
<dbReference type="GO" id="GO:0004674">
    <property type="term" value="F:protein serine/threonine kinase activity"/>
    <property type="evidence" value="ECO:0007669"/>
    <property type="project" value="TreeGrafter"/>
</dbReference>
<evidence type="ECO:0000256" key="1">
    <source>
        <dbReference type="ARBA" id="ARBA00022741"/>
    </source>
</evidence>
<dbReference type="PANTHER" id="PTHR24346:SF110">
    <property type="entry name" value="NON-SPECIFIC SERINE_THREONINE PROTEIN KINASE"/>
    <property type="match status" value="1"/>
</dbReference>
<feature type="domain" description="Protein kinase" evidence="5">
    <location>
        <begin position="31"/>
        <end position="349"/>
    </location>
</feature>
<dbReference type="PANTHER" id="PTHR24346">
    <property type="entry name" value="MAP/MICROTUBULE AFFINITY-REGULATING KINASE"/>
    <property type="match status" value="1"/>
</dbReference>
<protein>
    <recommendedName>
        <fullName evidence="5">Protein kinase domain-containing protein</fullName>
    </recommendedName>
</protein>
<dbReference type="GO" id="GO:0005524">
    <property type="term" value="F:ATP binding"/>
    <property type="evidence" value="ECO:0007669"/>
    <property type="project" value="UniProtKB-UniRule"/>
</dbReference>
<evidence type="ECO:0000256" key="4">
    <source>
        <dbReference type="SAM" id="MobiDB-lite"/>
    </source>
</evidence>
<feature type="region of interest" description="Disordered" evidence="4">
    <location>
        <begin position="259"/>
        <end position="296"/>
    </location>
</feature>
<evidence type="ECO:0000256" key="3">
    <source>
        <dbReference type="PROSITE-ProRule" id="PRU10141"/>
    </source>
</evidence>
<evidence type="ECO:0000256" key="2">
    <source>
        <dbReference type="ARBA" id="ARBA00022840"/>
    </source>
</evidence>
<dbReference type="InterPro" id="IPR017441">
    <property type="entry name" value="Protein_kinase_ATP_BS"/>
</dbReference>
<comment type="caution">
    <text evidence="6">The sequence shown here is derived from an EMBL/GenBank/DDBJ whole genome shotgun (WGS) entry which is preliminary data.</text>
</comment>
<dbReference type="GO" id="GO:0005737">
    <property type="term" value="C:cytoplasm"/>
    <property type="evidence" value="ECO:0007669"/>
    <property type="project" value="TreeGrafter"/>
</dbReference>
<feature type="region of interest" description="Disordered" evidence="4">
    <location>
        <begin position="1"/>
        <end position="20"/>
    </location>
</feature>
<dbReference type="Pfam" id="PF00069">
    <property type="entry name" value="Pkinase"/>
    <property type="match status" value="1"/>
</dbReference>
<evidence type="ECO:0000313" key="6">
    <source>
        <dbReference type="EMBL" id="KAF9322543.1"/>
    </source>
</evidence>
<dbReference type="PROSITE" id="PS50011">
    <property type="entry name" value="PROTEIN_KINASE_DOM"/>
    <property type="match status" value="1"/>
</dbReference>
<dbReference type="EMBL" id="JAAAUY010001521">
    <property type="protein sequence ID" value="KAF9322543.1"/>
    <property type="molecule type" value="Genomic_DNA"/>
</dbReference>
<sequence>MSSSMSVDVPNSSSSSSRKIYPGLKNTVGPYKLLHNIGQGSFSQVKMAVDTRTGDHVAIKVMSRAMVQSSDRLGISVRRESDLLKSIEHPNIIGFREVVESSLQTCIVLDYASGGELFEFVADKRPLASEADIQYIFAQIVDAVDYLHVHNIVHRDLKLEKPRNGAPLRPKVKLTDFGLAKVIEQRAPLLTTRCGSEDYAAPEIILGQPYDGRQADIWSLGVVLYALLVGFLPFNTRPGMSRKSFLSMIAHAEFGFPGERVPTKRTSQSNLYAASQSQAQQTSESKDSMSTSMPAANDGALSALDTMIVPRVSGVGPVSSESKELVRWLLQTQGSRRPTARELWEHPWVAAGRQAVQDST</sequence>
<accession>A0A9P5VGP6</accession>
<keyword evidence="2 3" id="KW-0067">ATP-binding</keyword>
<evidence type="ECO:0000313" key="7">
    <source>
        <dbReference type="Proteomes" id="UP000696485"/>
    </source>
</evidence>
<keyword evidence="1 3" id="KW-0547">Nucleotide-binding</keyword>
<gene>
    <name evidence="6" type="ORF">BG006_002308</name>
</gene>
<evidence type="ECO:0000259" key="5">
    <source>
        <dbReference type="PROSITE" id="PS50011"/>
    </source>
</evidence>
<dbReference type="Proteomes" id="UP000696485">
    <property type="component" value="Unassembled WGS sequence"/>
</dbReference>
<dbReference type="PROSITE" id="PS00107">
    <property type="entry name" value="PROTEIN_KINASE_ATP"/>
    <property type="match status" value="1"/>
</dbReference>
<dbReference type="InterPro" id="IPR000719">
    <property type="entry name" value="Prot_kinase_dom"/>
</dbReference>
<keyword evidence="7" id="KW-1185">Reference proteome</keyword>
<name>A0A9P5VGP6_9FUNG</name>
<reference evidence="6" key="1">
    <citation type="journal article" date="2020" name="Fungal Divers.">
        <title>Resolving the Mortierellaceae phylogeny through synthesis of multi-gene phylogenetics and phylogenomics.</title>
        <authorList>
            <person name="Vandepol N."/>
            <person name="Liber J."/>
            <person name="Desiro A."/>
            <person name="Na H."/>
            <person name="Kennedy M."/>
            <person name="Barry K."/>
            <person name="Grigoriev I.V."/>
            <person name="Miller A.N."/>
            <person name="O'Donnell K."/>
            <person name="Stajich J.E."/>
            <person name="Bonito G."/>
        </authorList>
    </citation>
    <scope>NUCLEOTIDE SEQUENCE</scope>
    <source>
        <strain evidence="6">NVP1</strain>
    </source>
</reference>